<reference evidence="9" key="1">
    <citation type="journal article" date="2014" name="Int. J. Syst. Evol. Microbiol.">
        <title>Complete genome sequence of Corynebacterium casei LMG S-19264T (=DSM 44701T), isolated from a smear-ripened cheese.</title>
        <authorList>
            <consortium name="US DOE Joint Genome Institute (JGI-PGF)"/>
            <person name="Walter F."/>
            <person name="Albersmeier A."/>
            <person name="Kalinowski J."/>
            <person name="Ruckert C."/>
        </authorList>
    </citation>
    <scope>NUCLEOTIDE SEQUENCE</scope>
    <source>
        <strain evidence="9">JCM 4956</strain>
    </source>
</reference>
<dbReference type="GO" id="GO:0005886">
    <property type="term" value="C:plasma membrane"/>
    <property type="evidence" value="ECO:0007669"/>
    <property type="project" value="UniProtKB-SubCell"/>
</dbReference>
<keyword evidence="10" id="KW-1185">Reference proteome</keyword>
<dbReference type="Proteomes" id="UP000645555">
    <property type="component" value="Unassembled WGS sequence"/>
</dbReference>
<feature type="transmembrane region" description="Helical" evidence="8">
    <location>
        <begin position="113"/>
        <end position="132"/>
    </location>
</feature>
<evidence type="ECO:0000256" key="8">
    <source>
        <dbReference type="RuleBase" id="RU363041"/>
    </source>
</evidence>
<accession>A0A918NB77</accession>
<dbReference type="InterPro" id="IPR002781">
    <property type="entry name" value="TM_pro_TauE-like"/>
</dbReference>
<dbReference type="PANTHER" id="PTHR30269:SF0">
    <property type="entry name" value="MEMBRANE TRANSPORTER PROTEIN YFCA-RELATED"/>
    <property type="match status" value="1"/>
</dbReference>
<keyword evidence="3" id="KW-0813">Transport</keyword>
<feature type="transmembrane region" description="Helical" evidence="8">
    <location>
        <begin position="240"/>
        <end position="258"/>
    </location>
</feature>
<name>A0A918NB77_9ACTN</name>
<feature type="transmembrane region" description="Helical" evidence="8">
    <location>
        <begin position="270"/>
        <end position="288"/>
    </location>
</feature>
<sequence>MAPRGENTKLRSPSSFTGTHGRRVRPVLRVAIMPDISLTMVVVLCLAALAAGWIDAVVGGGGLLLLPALLLGLPNSASAAQYALGTNKAVAIVGTTGAAVTYARKAPVDVRTAVRIGLAALAGSTAGAFVAAGMSTEVLKPVVMVVLLGVGTFVIMRPAFGSAPSSAPVTPRRVLAAIGLAGLGIGFYDGLVGPGTGTFLVLALTALLHLDLVTASATAKIVNCCTNAGALAMFAWKGTVFWQLAALMAVFNLVGGTVGARTALKKGSSFVRGVLLTVVFALVAKLAYDFWL</sequence>
<dbReference type="EMBL" id="BMWD01000006">
    <property type="protein sequence ID" value="GGX55618.1"/>
    <property type="molecule type" value="Genomic_DNA"/>
</dbReference>
<gene>
    <name evidence="9" type="ORF">GCM10010515_24020</name>
</gene>
<dbReference type="Pfam" id="PF01925">
    <property type="entry name" value="TauE"/>
    <property type="match status" value="1"/>
</dbReference>
<reference evidence="9" key="2">
    <citation type="submission" date="2020-09" db="EMBL/GenBank/DDBJ databases">
        <authorList>
            <person name="Sun Q."/>
            <person name="Ohkuma M."/>
        </authorList>
    </citation>
    <scope>NUCLEOTIDE SEQUENCE</scope>
    <source>
        <strain evidence="9">JCM 4956</strain>
    </source>
</reference>
<keyword evidence="4 8" id="KW-1003">Cell membrane</keyword>
<evidence type="ECO:0000256" key="4">
    <source>
        <dbReference type="ARBA" id="ARBA00022475"/>
    </source>
</evidence>
<protein>
    <recommendedName>
        <fullName evidence="8">Probable membrane transporter protein</fullName>
    </recommendedName>
</protein>
<keyword evidence="7 8" id="KW-0472">Membrane</keyword>
<feature type="transmembrane region" description="Helical" evidence="8">
    <location>
        <begin position="138"/>
        <end position="156"/>
    </location>
</feature>
<keyword evidence="6 8" id="KW-1133">Transmembrane helix</keyword>
<evidence type="ECO:0000256" key="5">
    <source>
        <dbReference type="ARBA" id="ARBA00022692"/>
    </source>
</evidence>
<evidence type="ECO:0000256" key="1">
    <source>
        <dbReference type="ARBA" id="ARBA00004651"/>
    </source>
</evidence>
<feature type="transmembrane region" description="Helical" evidence="8">
    <location>
        <begin position="177"/>
        <end position="204"/>
    </location>
</feature>
<comment type="caution">
    <text evidence="9">The sequence shown here is derived from an EMBL/GenBank/DDBJ whole genome shotgun (WGS) entry which is preliminary data.</text>
</comment>
<keyword evidence="5 8" id="KW-0812">Transmembrane</keyword>
<evidence type="ECO:0000256" key="6">
    <source>
        <dbReference type="ARBA" id="ARBA00022989"/>
    </source>
</evidence>
<evidence type="ECO:0000256" key="7">
    <source>
        <dbReference type="ARBA" id="ARBA00023136"/>
    </source>
</evidence>
<dbReference type="InterPro" id="IPR052017">
    <property type="entry name" value="TSUP"/>
</dbReference>
<dbReference type="PANTHER" id="PTHR30269">
    <property type="entry name" value="TRANSMEMBRANE PROTEIN YFCA"/>
    <property type="match status" value="1"/>
</dbReference>
<evidence type="ECO:0000313" key="9">
    <source>
        <dbReference type="EMBL" id="GGX55618.1"/>
    </source>
</evidence>
<dbReference type="AlphaFoldDB" id="A0A918NB77"/>
<evidence type="ECO:0000256" key="2">
    <source>
        <dbReference type="ARBA" id="ARBA00009142"/>
    </source>
</evidence>
<proteinExistence type="inferred from homology"/>
<evidence type="ECO:0000313" key="10">
    <source>
        <dbReference type="Proteomes" id="UP000645555"/>
    </source>
</evidence>
<comment type="similarity">
    <text evidence="2 8">Belongs to the 4-toluene sulfonate uptake permease (TSUP) (TC 2.A.102) family.</text>
</comment>
<comment type="subcellular location">
    <subcellularLocation>
        <location evidence="1 8">Cell membrane</location>
        <topology evidence="1 8">Multi-pass membrane protein</topology>
    </subcellularLocation>
</comment>
<evidence type="ECO:0000256" key="3">
    <source>
        <dbReference type="ARBA" id="ARBA00022448"/>
    </source>
</evidence>
<organism evidence="9 10">
    <name type="scientific">Streptomyces fructofermentans</name>
    <dbReference type="NCBI Taxonomy" id="152141"/>
    <lineage>
        <taxon>Bacteria</taxon>
        <taxon>Bacillati</taxon>
        <taxon>Actinomycetota</taxon>
        <taxon>Actinomycetes</taxon>
        <taxon>Kitasatosporales</taxon>
        <taxon>Streptomycetaceae</taxon>
        <taxon>Streptomyces</taxon>
    </lineage>
</organism>